<sequence>MKNWKNYLLLLTYSAILLAPQLLGGGWVIIWPVINK</sequence>
<accession>A0A0Z8H713</accession>
<evidence type="ECO:0000313" key="3">
    <source>
        <dbReference type="Proteomes" id="UP000071533"/>
    </source>
</evidence>
<evidence type="ECO:0000313" key="4">
    <source>
        <dbReference type="Proteomes" id="UP000072618"/>
    </source>
</evidence>
<dbReference type="Proteomes" id="UP000072618">
    <property type="component" value="Unassembled WGS sequence"/>
</dbReference>
<gene>
    <name evidence="1" type="ORF">ERS132394_00282</name>
    <name evidence="2" type="ORF">ERS132431_00686</name>
</gene>
<protein>
    <submittedName>
        <fullName evidence="1">Uncharacterized protein</fullName>
    </submittedName>
</protein>
<dbReference type="EMBL" id="FIHS01000006">
    <property type="protein sequence ID" value="CYV31863.1"/>
    <property type="molecule type" value="Genomic_DNA"/>
</dbReference>
<dbReference type="Proteomes" id="UP000071533">
    <property type="component" value="Unassembled WGS sequence"/>
</dbReference>
<dbReference type="AlphaFoldDB" id="A0A0Z8H713"/>
<reference evidence="3 4" key="1">
    <citation type="submission" date="2016-02" db="EMBL/GenBank/DDBJ databases">
        <authorList>
            <consortium name="Pathogen Informatics"/>
        </authorList>
    </citation>
    <scope>NUCLEOTIDE SEQUENCE [LARGE SCALE GENOMIC DNA]</scope>
    <source>
        <strain evidence="1 4">LSS32</strain>
        <strain evidence="2 3">LSS69</strain>
    </source>
</reference>
<dbReference type="EMBL" id="FIGJ01000002">
    <property type="protein sequence ID" value="CYU35353.1"/>
    <property type="molecule type" value="Genomic_DNA"/>
</dbReference>
<proteinExistence type="predicted"/>
<organism evidence="1 4">
    <name type="scientific">Streptococcus suis</name>
    <dbReference type="NCBI Taxonomy" id="1307"/>
    <lineage>
        <taxon>Bacteria</taxon>
        <taxon>Bacillati</taxon>
        <taxon>Bacillota</taxon>
        <taxon>Bacilli</taxon>
        <taxon>Lactobacillales</taxon>
        <taxon>Streptococcaceae</taxon>
        <taxon>Streptococcus</taxon>
    </lineage>
</organism>
<evidence type="ECO:0000313" key="2">
    <source>
        <dbReference type="EMBL" id="CYV31863.1"/>
    </source>
</evidence>
<name>A0A0Z8H713_STRSU</name>
<evidence type="ECO:0000313" key="1">
    <source>
        <dbReference type="EMBL" id="CYU35353.1"/>
    </source>
</evidence>